<dbReference type="GO" id="GO:0003676">
    <property type="term" value="F:nucleic acid binding"/>
    <property type="evidence" value="ECO:0007669"/>
    <property type="project" value="InterPro"/>
</dbReference>
<protein>
    <recommendedName>
        <fullName evidence="3">CCHC-type domain-containing protein</fullName>
    </recommendedName>
</protein>
<feature type="compositionally biased region" description="Basic and acidic residues" evidence="2">
    <location>
        <begin position="777"/>
        <end position="798"/>
    </location>
</feature>
<dbReference type="Pfam" id="PF25479">
    <property type="entry name" value="Vts1"/>
    <property type="match status" value="1"/>
</dbReference>
<gene>
    <name evidence="4" type="ORF">ONE63_003095</name>
</gene>
<feature type="compositionally biased region" description="Polar residues" evidence="2">
    <location>
        <begin position="426"/>
        <end position="451"/>
    </location>
</feature>
<keyword evidence="1" id="KW-0862">Zinc</keyword>
<dbReference type="InterPro" id="IPR001878">
    <property type="entry name" value="Znf_CCHC"/>
</dbReference>
<dbReference type="Pfam" id="PF26034">
    <property type="entry name" value="PHAT_SMAUG"/>
    <property type="match status" value="1"/>
</dbReference>
<dbReference type="Proteomes" id="UP001075354">
    <property type="component" value="Chromosome 13"/>
</dbReference>
<dbReference type="InterPro" id="IPR057327">
    <property type="entry name" value="Vts1_dom"/>
</dbReference>
<accession>A0AAV7XAF0</accession>
<feature type="region of interest" description="Disordered" evidence="2">
    <location>
        <begin position="395"/>
        <end position="505"/>
    </location>
</feature>
<evidence type="ECO:0000313" key="4">
    <source>
        <dbReference type="EMBL" id="KAJ1521423.1"/>
    </source>
</evidence>
<feature type="region of interest" description="Disordered" evidence="2">
    <location>
        <begin position="646"/>
        <end position="676"/>
    </location>
</feature>
<evidence type="ECO:0000313" key="5">
    <source>
        <dbReference type="Proteomes" id="UP001075354"/>
    </source>
</evidence>
<organism evidence="4 5">
    <name type="scientific">Megalurothrips usitatus</name>
    <name type="common">bean blossom thrips</name>
    <dbReference type="NCBI Taxonomy" id="439358"/>
    <lineage>
        <taxon>Eukaryota</taxon>
        <taxon>Metazoa</taxon>
        <taxon>Ecdysozoa</taxon>
        <taxon>Arthropoda</taxon>
        <taxon>Hexapoda</taxon>
        <taxon>Insecta</taxon>
        <taxon>Pterygota</taxon>
        <taxon>Neoptera</taxon>
        <taxon>Paraneoptera</taxon>
        <taxon>Thysanoptera</taxon>
        <taxon>Terebrantia</taxon>
        <taxon>Thripoidea</taxon>
        <taxon>Thripidae</taxon>
        <taxon>Megalurothrips</taxon>
    </lineage>
</organism>
<dbReference type="PANTHER" id="PTHR16195:SF16">
    <property type="entry name" value="ZINC FINGER CCHC DOMAIN-CONTAINING PROTEIN 14"/>
    <property type="match status" value="1"/>
</dbReference>
<reference evidence="4" key="1">
    <citation type="submission" date="2022-12" db="EMBL/GenBank/DDBJ databases">
        <title>Chromosome-level genome assembly of the bean flower thrips Megalurothrips usitatus.</title>
        <authorList>
            <person name="Ma L."/>
            <person name="Liu Q."/>
            <person name="Li H."/>
            <person name="Cai W."/>
        </authorList>
    </citation>
    <scope>NUCLEOTIDE SEQUENCE</scope>
    <source>
        <strain evidence="4">Cailab_2022a</strain>
    </source>
</reference>
<dbReference type="InterPro" id="IPR042344">
    <property type="entry name" value="ZCCHC14"/>
</dbReference>
<proteinExistence type="predicted"/>
<evidence type="ECO:0000256" key="1">
    <source>
        <dbReference type="PROSITE-ProRule" id="PRU00047"/>
    </source>
</evidence>
<dbReference type="PANTHER" id="PTHR16195">
    <property type="entry name" value="ZINC FINGER CCHC DOMAIN CONTAINING PROTEIN"/>
    <property type="match status" value="1"/>
</dbReference>
<comment type="caution">
    <text evidence="4">The sequence shown here is derived from an EMBL/GenBank/DDBJ whole genome shotgun (WGS) entry which is preliminary data.</text>
</comment>
<dbReference type="Pfam" id="PF00098">
    <property type="entry name" value="zf-CCHC"/>
    <property type="match status" value="1"/>
</dbReference>
<keyword evidence="1" id="KW-0479">Metal-binding</keyword>
<feature type="region of interest" description="Disordered" evidence="2">
    <location>
        <begin position="717"/>
        <end position="839"/>
    </location>
</feature>
<evidence type="ECO:0000256" key="2">
    <source>
        <dbReference type="SAM" id="MobiDB-lite"/>
    </source>
</evidence>
<dbReference type="GO" id="GO:0008270">
    <property type="term" value="F:zinc ion binding"/>
    <property type="evidence" value="ECO:0007669"/>
    <property type="project" value="UniProtKB-KW"/>
</dbReference>
<feature type="compositionally biased region" description="Basic and acidic residues" evidence="2">
    <location>
        <begin position="754"/>
        <end position="763"/>
    </location>
</feature>
<dbReference type="EMBL" id="JAPTSV010000013">
    <property type="protein sequence ID" value="KAJ1521423.1"/>
    <property type="molecule type" value="Genomic_DNA"/>
</dbReference>
<dbReference type="AlphaFoldDB" id="A0AAV7XAF0"/>
<feature type="domain" description="CCHC-type" evidence="3">
    <location>
        <begin position="955"/>
        <end position="970"/>
    </location>
</feature>
<feature type="compositionally biased region" description="Basic and acidic residues" evidence="2">
    <location>
        <begin position="193"/>
        <end position="204"/>
    </location>
</feature>
<feature type="compositionally biased region" description="Low complexity" evidence="2">
    <location>
        <begin position="726"/>
        <end position="740"/>
    </location>
</feature>
<keyword evidence="1" id="KW-0863">Zinc-finger</keyword>
<evidence type="ECO:0000259" key="3">
    <source>
        <dbReference type="PROSITE" id="PS50158"/>
    </source>
</evidence>
<feature type="compositionally biased region" description="Pro residues" evidence="2">
    <location>
        <begin position="400"/>
        <end position="423"/>
    </location>
</feature>
<name>A0AAV7XAF0_9NEOP</name>
<feature type="region of interest" description="Disordered" evidence="2">
    <location>
        <begin position="189"/>
        <end position="209"/>
    </location>
</feature>
<dbReference type="PROSITE" id="PS50158">
    <property type="entry name" value="ZF_CCHC"/>
    <property type="match status" value="1"/>
</dbReference>
<dbReference type="InterPro" id="IPR058599">
    <property type="entry name" value="PHAT_Smg/ZCCHC2-like"/>
</dbReference>
<sequence>MLVKNDVLSEFASVRSCERVDLLCSLLDLCLPFELRFLGTCLEFLAKRDFYELREDERDANNVNHVSSFRSLTEENTRRKLVLYVSLLKSCNTDCANCLNDTLTALCIGDVRRVCRSQPEDGEKVLDELLLLYTIALKHPAFNVHQKTEFAEHLRSLQEEDLKLSRILSSSEDHTSLCLQIVKPTDSIPETPCKPKDSTSKSIEDLDSPSSQYSVISQANPLTCHVLSGSVYTSAMLPSALHQASATCLNPSHVMVSAVPSPVVQPADAALSPDSASRLNSDTVIAVGLTASPVNSGLMMAPGTGPGPGPGPGPPSSHCMMPSPGEMGIPKGSLGHPNVMGPMMCVPPEPIPMPYPGPGPGPAHYNVGMMVPVPLVGHLPGPPLGCPPASMAPMLNSPGATPPNKPSTPPVSAPGSTPVPKPAPTSCCSYSHPSPNPTVSASSQYISTTGGPASKENNKYEECDTQGSRSSSPLPKVPTPPAVSKAPQRHHQQPYRGQPNHSPHMPYSIPPNMFPSTQQFPPPLTHISPKLNSSVMNHVPHYPNQIISIGTAPFPPQGPQHVLVKPGGQWHVPGDNLKEVIVREMPKYKANLQDLSPEELLHMGDEQLKDIGLPYNAIQQLRSIVNKLHSTNGTNTLNRNDVLCHNEPGPRRRHFNAPENKAGAHPHYGSHSHGTVGCGYPMQSSYPVNTNNSTSNGHKSGKRQHLQITNQVRALQLEDESKRPASNSSSTSDCSSGSHSPPETPSLPHISEVPPDHFEKGYSGKDSGAESWNSATSEDKSKEERLHDADRLSDDRTRLPYQPPGIQRNSVNSRSRGMSKAPPGIPTIPRGRGHPMAEKNRLDPAVGSMNGVPSDMNNPPPPPYAISGTTGMPSNVPYPPNTPVSSFIPHTSFTTMHAFHRFQSGSFLPAGTAYPFPPNGEMWSPFHQPPQPTPPYLATPIVAFSPAHPPPKLSCYNCGRQGHQGSDCKESTFEEITQQGQYHLDYKPGECRESDK</sequence>
<feature type="compositionally biased region" description="Polar residues" evidence="2">
    <location>
        <begin position="807"/>
        <end position="816"/>
    </location>
</feature>
<keyword evidence="5" id="KW-1185">Reference proteome</keyword>